<proteinExistence type="predicted"/>
<evidence type="ECO:0000313" key="1">
    <source>
        <dbReference type="EMBL" id="GAG04963.1"/>
    </source>
</evidence>
<sequence length="159" mass="16762">MSYPDVSVKELDSAHGKRENANAINNLLARMNVTEAILEFQIKLAREYGVLNGAASEAINGDIEAWDTGDVAHPETLMTVNALTGEITAGVAGLYEITMGMVYTGTGNNIQYGIGFRVDGVAGAAFSYNVWTQTTAAQSFSGSGVINLTAGQVINLTKP</sequence>
<dbReference type="AlphaFoldDB" id="X0UXF8"/>
<comment type="caution">
    <text evidence="1">The sequence shown here is derived from an EMBL/GenBank/DDBJ whole genome shotgun (WGS) entry which is preliminary data.</text>
</comment>
<feature type="non-terminal residue" evidence="1">
    <location>
        <position position="159"/>
    </location>
</feature>
<organism evidence="1">
    <name type="scientific">marine sediment metagenome</name>
    <dbReference type="NCBI Taxonomy" id="412755"/>
    <lineage>
        <taxon>unclassified sequences</taxon>
        <taxon>metagenomes</taxon>
        <taxon>ecological metagenomes</taxon>
    </lineage>
</organism>
<gene>
    <name evidence="1" type="ORF">S01H1_34606</name>
</gene>
<accession>X0UXF8</accession>
<dbReference type="EMBL" id="BARS01021554">
    <property type="protein sequence ID" value="GAG04963.1"/>
    <property type="molecule type" value="Genomic_DNA"/>
</dbReference>
<protein>
    <submittedName>
        <fullName evidence="1">Uncharacterized protein</fullName>
    </submittedName>
</protein>
<reference evidence="1" key="1">
    <citation type="journal article" date="2014" name="Front. Microbiol.">
        <title>High frequency of phylogenetically diverse reductive dehalogenase-homologous genes in deep subseafloor sedimentary metagenomes.</title>
        <authorList>
            <person name="Kawai M."/>
            <person name="Futagami T."/>
            <person name="Toyoda A."/>
            <person name="Takaki Y."/>
            <person name="Nishi S."/>
            <person name="Hori S."/>
            <person name="Arai W."/>
            <person name="Tsubouchi T."/>
            <person name="Morono Y."/>
            <person name="Uchiyama I."/>
            <person name="Ito T."/>
            <person name="Fujiyama A."/>
            <person name="Inagaki F."/>
            <person name="Takami H."/>
        </authorList>
    </citation>
    <scope>NUCLEOTIDE SEQUENCE</scope>
    <source>
        <strain evidence="1">Expedition CK06-06</strain>
    </source>
</reference>
<name>X0UXF8_9ZZZZ</name>